<dbReference type="Proteomes" id="UP001138997">
    <property type="component" value="Unassembled WGS sequence"/>
</dbReference>
<keyword evidence="4 7" id="KW-0812">Transmembrane</keyword>
<feature type="transmembrane region" description="Helical" evidence="7">
    <location>
        <begin position="56"/>
        <end position="83"/>
    </location>
</feature>
<keyword evidence="5 7" id="KW-1133">Transmembrane helix</keyword>
<comment type="caution">
    <text evidence="9">The sequence shown here is derived from an EMBL/GenBank/DDBJ whole genome shotgun (WGS) entry which is preliminary data.</text>
</comment>
<evidence type="ECO:0000313" key="9">
    <source>
        <dbReference type="EMBL" id="MCD5312372.1"/>
    </source>
</evidence>
<dbReference type="InterPro" id="IPR011701">
    <property type="entry name" value="MFS"/>
</dbReference>
<evidence type="ECO:0000259" key="8">
    <source>
        <dbReference type="PROSITE" id="PS50850"/>
    </source>
</evidence>
<dbReference type="Pfam" id="PF07690">
    <property type="entry name" value="MFS_1"/>
    <property type="match status" value="1"/>
</dbReference>
<feature type="transmembrane region" description="Helical" evidence="7">
    <location>
        <begin position="383"/>
        <end position="405"/>
    </location>
</feature>
<sequence length="433" mass="43435">MAVDFSVLNVALPVIGRDVGLRTADLQWIATSYALCAAGLTLLFGRFSDLLGRRRVFLLGMVLLGVSSLVGGLAQTAVVLLAARAAQGVATAMVTPAALSLLTTGFAEGPARDRALGLNGALMAGGFTSGAMLGGLLTDTLSWRWAFFLNVVVAVAVLAVAPRVLPRDQERVKGVRLDLPGALLVTGGLVALVFGATSAGEKGWTATATWTGLVTAGVLLLGFVLVERRAAQPLVALGILRRRQVAAGNAAGALAFATETSLVFALTLYLQDVLGLSPLAAGAVFGVLGVGTVLGGLVAPRVFARTGLRQGIVIGFVVQGLATLPLAFAGSGRGWVVPLLVLVFVGGVANLVAIVGYVATATSGLPDGEQGLATGLVTMSQQVGIALGTPVLSAVVVAGTAAGGLLSGLHLAIGVNAVACLGSAVLVRVALRG</sequence>
<dbReference type="PROSITE" id="PS50850">
    <property type="entry name" value="MFS"/>
    <property type="match status" value="1"/>
</dbReference>
<feature type="transmembrane region" description="Helical" evidence="7">
    <location>
        <begin position="247"/>
        <end position="270"/>
    </location>
</feature>
<keyword evidence="3" id="KW-1003">Cell membrane</keyword>
<evidence type="ECO:0000256" key="5">
    <source>
        <dbReference type="ARBA" id="ARBA00022989"/>
    </source>
</evidence>
<evidence type="ECO:0000256" key="7">
    <source>
        <dbReference type="SAM" id="Phobius"/>
    </source>
</evidence>
<dbReference type="PRINTS" id="PR01036">
    <property type="entry name" value="TCRTETB"/>
</dbReference>
<keyword evidence="6 7" id="KW-0472">Membrane</keyword>
<organism evidence="9 10">
    <name type="scientific">Kineosporia babensis</name>
    <dbReference type="NCBI Taxonomy" id="499548"/>
    <lineage>
        <taxon>Bacteria</taxon>
        <taxon>Bacillati</taxon>
        <taxon>Actinomycetota</taxon>
        <taxon>Actinomycetes</taxon>
        <taxon>Kineosporiales</taxon>
        <taxon>Kineosporiaceae</taxon>
        <taxon>Kineosporia</taxon>
    </lineage>
</organism>
<feature type="transmembrane region" description="Helical" evidence="7">
    <location>
        <begin position="311"/>
        <end position="329"/>
    </location>
</feature>
<name>A0A9X1STZ7_9ACTN</name>
<feature type="transmembrane region" description="Helical" evidence="7">
    <location>
        <begin position="143"/>
        <end position="165"/>
    </location>
</feature>
<protein>
    <submittedName>
        <fullName evidence="9">MFS transporter</fullName>
    </submittedName>
</protein>
<dbReference type="Gene3D" id="1.20.1250.20">
    <property type="entry name" value="MFS general substrate transporter like domains"/>
    <property type="match status" value="1"/>
</dbReference>
<gene>
    <name evidence="9" type="ORF">LR394_15800</name>
</gene>
<evidence type="ECO:0000256" key="2">
    <source>
        <dbReference type="ARBA" id="ARBA00022448"/>
    </source>
</evidence>
<dbReference type="InterPro" id="IPR020846">
    <property type="entry name" value="MFS_dom"/>
</dbReference>
<dbReference type="PANTHER" id="PTHR42718:SF46">
    <property type="entry name" value="BLR6921 PROTEIN"/>
    <property type="match status" value="1"/>
</dbReference>
<evidence type="ECO:0000256" key="3">
    <source>
        <dbReference type="ARBA" id="ARBA00022475"/>
    </source>
</evidence>
<feature type="transmembrane region" description="Helical" evidence="7">
    <location>
        <begin position="116"/>
        <end position="137"/>
    </location>
</feature>
<feature type="transmembrane region" description="Helical" evidence="7">
    <location>
        <begin position="276"/>
        <end position="299"/>
    </location>
</feature>
<feature type="transmembrane region" description="Helical" evidence="7">
    <location>
        <begin position="335"/>
        <end position="362"/>
    </location>
</feature>
<feature type="transmembrane region" description="Helical" evidence="7">
    <location>
        <begin position="177"/>
        <end position="196"/>
    </location>
</feature>
<keyword evidence="2" id="KW-0813">Transport</keyword>
<dbReference type="SUPFAM" id="SSF103473">
    <property type="entry name" value="MFS general substrate transporter"/>
    <property type="match status" value="1"/>
</dbReference>
<feature type="transmembrane region" description="Helical" evidence="7">
    <location>
        <begin position="26"/>
        <end position="44"/>
    </location>
</feature>
<dbReference type="EMBL" id="JAJOMB010000007">
    <property type="protein sequence ID" value="MCD5312372.1"/>
    <property type="molecule type" value="Genomic_DNA"/>
</dbReference>
<dbReference type="InterPro" id="IPR036259">
    <property type="entry name" value="MFS_trans_sf"/>
</dbReference>
<keyword evidence="10" id="KW-1185">Reference proteome</keyword>
<feature type="transmembrane region" description="Helical" evidence="7">
    <location>
        <begin position="208"/>
        <end position="226"/>
    </location>
</feature>
<dbReference type="Gene3D" id="1.20.1720.10">
    <property type="entry name" value="Multidrug resistance protein D"/>
    <property type="match status" value="1"/>
</dbReference>
<dbReference type="GO" id="GO:0005886">
    <property type="term" value="C:plasma membrane"/>
    <property type="evidence" value="ECO:0007669"/>
    <property type="project" value="UniProtKB-SubCell"/>
</dbReference>
<dbReference type="AlphaFoldDB" id="A0A9X1STZ7"/>
<proteinExistence type="predicted"/>
<dbReference type="PANTHER" id="PTHR42718">
    <property type="entry name" value="MAJOR FACILITATOR SUPERFAMILY MULTIDRUG TRANSPORTER MFSC"/>
    <property type="match status" value="1"/>
</dbReference>
<evidence type="ECO:0000256" key="1">
    <source>
        <dbReference type="ARBA" id="ARBA00004651"/>
    </source>
</evidence>
<evidence type="ECO:0000256" key="6">
    <source>
        <dbReference type="ARBA" id="ARBA00023136"/>
    </source>
</evidence>
<dbReference type="CDD" id="cd17321">
    <property type="entry name" value="MFS_MMR_MDR_like"/>
    <property type="match status" value="1"/>
</dbReference>
<dbReference type="GO" id="GO:0022857">
    <property type="term" value="F:transmembrane transporter activity"/>
    <property type="evidence" value="ECO:0007669"/>
    <property type="project" value="InterPro"/>
</dbReference>
<feature type="transmembrane region" description="Helical" evidence="7">
    <location>
        <begin position="89"/>
        <end position="107"/>
    </location>
</feature>
<feature type="transmembrane region" description="Helical" evidence="7">
    <location>
        <begin position="411"/>
        <end position="431"/>
    </location>
</feature>
<evidence type="ECO:0000313" key="10">
    <source>
        <dbReference type="Proteomes" id="UP001138997"/>
    </source>
</evidence>
<reference evidence="9" key="1">
    <citation type="submission" date="2021-11" db="EMBL/GenBank/DDBJ databases">
        <title>Streptomyces corallinus and Kineosporia corallina sp. nov., two new coral-derived marine actinobacteria.</title>
        <authorList>
            <person name="Buangrab K."/>
            <person name="Sutthacheep M."/>
            <person name="Yeemin T."/>
            <person name="Harunari E."/>
            <person name="Igarashi Y."/>
            <person name="Sripreechasak P."/>
            <person name="Kanchanasin P."/>
            <person name="Tanasupawat S."/>
            <person name="Phongsopitanun W."/>
        </authorList>
    </citation>
    <scope>NUCLEOTIDE SEQUENCE</scope>
    <source>
        <strain evidence="9">JCM 31032</strain>
    </source>
</reference>
<feature type="domain" description="Major facilitator superfamily (MFS) profile" evidence="8">
    <location>
        <begin position="1"/>
        <end position="433"/>
    </location>
</feature>
<evidence type="ECO:0000256" key="4">
    <source>
        <dbReference type="ARBA" id="ARBA00022692"/>
    </source>
</evidence>
<comment type="subcellular location">
    <subcellularLocation>
        <location evidence="1">Cell membrane</location>
        <topology evidence="1">Multi-pass membrane protein</topology>
    </subcellularLocation>
</comment>
<accession>A0A9X1STZ7</accession>